<proteinExistence type="predicted"/>
<protein>
    <recommendedName>
        <fullName evidence="5">CU044_5270 family protein</fullName>
    </recommendedName>
</protein>
<comment type="caution">
    <text evidence="3">The sequence shown here is derived from an EMBL/GenBank/DDBJ whole genome shotgun (WGS) entry which is preliminary data.</text>
</comment>
<evidence type="ECO:0008006" key="5">
    <source>
        <dbReference type="Google" id="ProtNLM"/>
    </source>
</evidence>
<accession>A0ABS8ZS50</accession>
<dbReference type="RefSeq" id="WP_233730843.1">
    <property type="nucleotide sequence ID" value="NZ_JAJVCN010000003.1"/>
</dbReference>
<sequence>MPEDDDRALDDALAALYADVQVDPAVQTRVRAELMQAAAETPPRRSRRPLIIAAVAAAVAVVTVGAVLVVTSQPTEISPAQPDSTMPRPPATSDSQHAPMPPMPDEPQNNLHLLAAKVTATPGQYRYATNRWFKRIDTQASSGTTYSYIAEAITETWIPADHQQEWLRRTRTTDNRQWISGTEQQARADGIPLDMPIIEPDGEVRAPCGDFVAGMTNEPCAGRPTDVLQLASGPVKAPADPRKLYEMVAEMSATHADPPLQFFRIASGLFNDTMFTVPTRRALMQMMSRHPYVTLEDSITRDNRKAISVGIAYGENLEVREEVLLDPANGELIGRRTRYFKDSPWSKAGDIVEEETQHTAVVGRLGGTP</sequence>
<evidence type="ECO:0000313" key="4">
    <source>
        <dbReference type="Proteomes" id="UP001521150"/>
    </source>
</evidence>
<organism evidence="3 4">
    <name type="scientific">Kibdelosporangium philippinense</name>
    <dbReference type="NCBI Taxonomy" id="211113"/>
    <lineage>
        <taxon>Bacteria</taxon>
        <taxon>Bacillati</taxon>
        <taxon>Actinomycetota</taxon>
        <taxon>Actinomycetes</taxon>
        <taxon>Pseudonocardiales</taxon>
        <taxon>Pseudonocardiaceae</taxon>
        <taxon>Kibdelosporangium</taxon>
    </lineage>
</organism>
<gene>
    <name evidence="3" type="ORF">LWC34_42445</name>
</gene>
<dbReference type="EMBL" id="JAJVCN010000003">
    <property type="protein sequence ID" value="MCE7009431.1"/>
    <property type="molecule type" value="Genomic_DNA"/>
</dbReference>
<keyword evidence="2" id="KW-1133">Transmembrane helix</keyword>
<reference evidence="3 4" key="1">
    <citation type="submission" date="2021-12" db="EMBL/GenBank/DDBJ databases">
        <title>Genome sequence of Kibdelosporangium philippinense ATCC 49844.</title>
        <authorList>
            <person name="Fedorov E.A."/>
            <person name="Omeragic M."/>
            <person name="Shalygina K.F."/>
            <person name="Maclea K.S."/>
        </authorList>
    </citation>
    <scope>NUCLEOTIDE SEQUENCE [LARGE SCALE GENOMIC DNA]</scope>
    <source>
        <strain evidence="3 4">ATCC 49844</strain>
    </source>
</reference>
<dbReference type="Proteomes" id="UP001521150">
    <property type="component" value="Unassembled WGS sequence"/>
</dbReference>
<evidence type="ECO:0000256" key="2">
    <source>
        <dbReference type="SAM" id="Phobius"/>
    </source>
</evidence>
<keyword evidence="2" id="KW-0812">Transmembrane</keyword>
<evidence type="ECO:0000313" key="3">
    <source>
        <dbReference type="EMBL" id="MCE7009431.1"/>
    </source>
</evidence>
<keyword evidence="4" id="KW-1185">Reference proteome</keyword>
<name>A0ABS8ZS50_9PSEU</name>
<feature type="region of interest" description="Disordered" evidence="1">
    <location>
        <begin position="76"/>
        <end position="109"/>
    </location>
</feature>
<evidence type="ECO:0000256" key="1">
    <source>
        <dbReference type="SAM" id="MobiDB-lite"/>
    </source>
</evidence>
<feature type="transmembrane region" description="Helical" evidence="2">
    <location>
        <begin position="50"/>
        <end position="70"/>
    </location>
</feature>
<keyword evidence="2" id="KW-0472">Membrane</keyword>